<dbReference type="SUPFAM" id="SSF52972">
    <property type="entry name" value="ITPase-like"/>
    <property type="match status" value="1"/>
</dbReference>
<dbReference type="GO" id="GO:0005737">
    <property type="term" value="C:cytoplasm"/>
    <property type="evidence" value="ECO:0007669"/>
    <property type="project" value="UniProtKB-SubCell"/>
</dbReference>
<comment type="catalytic activity">
    <reaction evidence="6">
        <text>dTTP + H2O = dTMP + diphosphate + H(+)</text>
        <dbReference type="Rhea" id="RHEA:28534"/>
        <dbReference type="ChEBI" id="CHEBI:15377"/>
        <dbReference type="ChEBI" id="CHEBI:15378"/>
        <dbReference type="ChEBI" id="CHEBI:33019"/>
        <dbReference type="ChEBI" id="CHEBI:37568"/>
        <dbReference type="ChEBI" id="CHEBI:63528"/>
        <dbReference type="EC" id="3.6.1.9"/>
    </reaction>
</comment>
<dbReference type="Proteomes" id="UP000300879">
    <property type="component" value="Chromosome"/>
</dbReference>
<sequence>MTDNRSRRQIVLASTSPRRQELIQMLGLPVEVMPSGADEDTPAGWKPEQVVESLALRKAEAVLERCRLAAPAAVIVGSDTVVVLDGEILGKPRNPEEAVSMLSRLQGRRHAVYTGIACVDLSTGTSLLRHRVTTVAMKPLLETQIESYVRTGEPMDKAGAYGIQGLGAVLVESIEGDYFNVVGLSISMLSDMLLELGISVLDGCLQSSSQGGRNMTR</sequence>
<dbReference type="EC" id="3.6.1.9" evidence="6"/>
<reference evidence="7 8" key="1">
    <citation type="submission" date="2019-05" db="EMBL/GenBank/DDBJ databases">
        <authorList>
            <person name="Chen C."/>
        </authorList>
    </citation>
    <scope>NUCLEOTIDE SEQUENCE [LARGE SCALE GENOMIC DNA]</scope>
    <source>
        <strain evidence="7 8">HB172198</strain>
    </source>
</reference>
<gene>
    <name evidence="7" type="ORF">E6C60_1256</name>
</gene>
<dbReference type="GO" id="GO:0036218">
    <property type="term" value="F:dTTP diphosphatase activity"/>
    <property type="evidence" value="ECO:0007669"/>
    <property type="project" value="RHEA"/>
</dbReference>
<evidence type="ECO:0000256" key="5">
    <source>
        <dbReference type="ARBA" id="ARBA00023080"/>
    </source>
</evidence>
<keyword evidence="4 6" id="KW-0378">Hydrolase</keyword>
<evidence type="ECO:0000256" key="6">
    <source>
        <dbReference type="HAMAP-Rule" id="MF_00528"/>
    </source>
</evidence>
<dbReference type="GO" id="GO:0009117">
    <property type="term" value="P:nucleotide metabolic process"/>
    <property type="evidence" value="ECO:0007669"/>
    <property type="project" value="UniProtKB-KW"/>
</dbReference>
<dbReference type="GO" id="GO:0036221">
    <property type="term" value="F:UTP diphosphatase activity"/>
    <property type="evidence" value="ECO:0007669"/>
    <property type="project" value="RHEA"/>
</dbReference>
<dbReference type="KEGG" id="palo:E6C60_1256"/>
<dbReference type="EMBL" id="CP040396">
    <property type="protein sequence ID" value="QCT01974.1"/>
    <property type="molecule type" value="Genomic_DNA"/>
</dbReference>
<proteinExistence type="inferred from homology"/>
<dbReference type="HAMAP" id="MF_00528">
    <property type="entry name" value="Maf"/>
    <property type="match status" value="1"/>
</dbReference>
<dbReference type="InterPro" id="IPR029001">
    <property type="entry name" value="ITPase-like_fam"/>
</dbReference>
<dbReference type="NCBIfam" id="TIGR00172">
    <property type="entry name" value="maf"/>
    <property type="match status" value="1"/>
</dbReference>
<evidence type="ECO:0000256" key="4">
    <source>
        <dbReference type="ARBA" id="ARBA00022801"/>
    </source>
</evidence>
<feature type="site" description="Important for substrate specificity" evidence="6">
    <location>
        <position position="80"/>
    </location>
</feature>
<dbReference type="Gene3D" id="3.90.950.10">
    <property type="match status" value="1"/>
</dbReference>
<dbReference type="RefSeq" id="WP_138225067.1">
    <property type="nucleotide sequence ID" value="NZ_CP040396.1"/>
</dbReference>
<feature type="site" description="Important for substrate specificity" evidence="6">
    <location>
        <position position="18"/>
    </location>
</feature>
<keyword evidence="3 6" id="KW-0963">Cytoplasm</keyword>
<protein>
    <recommendedName>
        <fullName evidence="6">dTTP/UTP pyrophosphatase</fullName>
        <shortName evidence="6">dTTPase/UTPase</shortName>
        <ecNumber evidence="6">3.6.1.9</ecNumber>
    </recommendedName>
    <alternativeName>
        <fullName evidence="6">Nucleoside triphosphate pyrophosphatase</fullName>
    </alternativeName>
    <alternativeName>
        <fullName evidence="6">Nucleotide pyrophosphatase</fullName>
        <shortName evidence="6">Nucleotide PPase</shortName>
    </alternativeName>
</protein>
<feature type="site" description="Important for substrate specificity" evidence="6">
    <location>
        <position position="164"/>
    </location>
</feature>
<dbReference type="CDD" id="cd00555">
    <property type="entry name" value="Maf"/>
    <property type="match status" value="1"/>
</dbReference>
<dbReference type="PIRSF" id="PIRSF006305">
    <property type="entry name" value="Maf"/>
    <property type="match status" value="1"/>
</dbReference>
<evidence type="ECO:0000256" key="1">
    <source>
        <dbReference type="ARBA" id="ARBA00001968"/>
    </source>
</evidence>
<feature type="active site" description="Proton acceptor" evidence="6">
    <location>
        <position position="79"/>
    </location>
</feature>
<comment type="cofactor">
    <cofactor evidence="1 6">
        <name>a divalent metal cation</name>
        <dbReference type="ChEBI" id="CHEBI:60240"/>
    </cofactor>
</comment>
<dbReference type="PANTHER" id="PTHR43213">
    <property type="entry name" value="BIFUNCTIONAL DTTP/UTP PYROPHOSPHATASE/METHYLTRANSFERASE PROTEIN-RELATED"/>
    <property type="match status" value="1"/>
</dbReference>
<dbReference type="AlphaFoldDB" id="A0A4V1G3Q1"/>
<comment type="subcellular location">
    <subcellularLocation>
        <location evidence="2 6">Cytoplasm</location>
    </subcellularLocation>
</comment>
<comment type="function">
    <text evidence="6">Nucleoside triphosphate pyrophosphatase that hydrolyzes dTTP and UTP. May have a dual role in cell division arrest and in preventing the incorporation of modified nucleotides into cellular nucleic acids.</text>
</comment>
<name>A0A4V1G3Q1_9BACL</name>
<evidence type="ECO:0000313" key="8">
    <source>
        <dbReference type="Proteomes" id="UP000300879"/>
    </source>
</evidence>
<comment type="caution">
    <text evidence="6">Lacks conserved residue(s) required for the propagation of feature annotation.</text>
</comment>
<keyword evidence="5 6" id="KW-0546">Nucleotide metabolism</keyword>
<dbReference type="FunFam" id="3.90.950.10:FF:000005">
    <property type="entry name" value="7-methyl-GTP pyrophosphatase"/>
    <property type="match status" value="1"/>
</dbReference>
<dbReference type="Pfam" id="PF02545">
    <property type="entry name" value="Maf"/>
    <property type="match status" value="1"/>
</dbReference>
<evidence type="ECO:0000256" key="3">
    <source>
        <dbReference type="ARBA" id="ARBA00022490"/>
    </source>
</evidence>
<organism evidence="7 8">
    <name type="scientific">Paenibacillus algicola</name>
    <dbReference type="NCBI Taxonomy" id="2565926"/>
    <lineage>
        <taxon>Bacteria</taxon>
        <taxon>Bacillati</taxon>
        <taxon>Bacillota</taxon>
        <taxon>Bacilli</taxon>
        <taxon>Bacillales</taxon>
        <taxon>Paenibacillaceae</taxon>
        <taxon>Paenibacillus</taxon>
    </lineage>
</organism>
<accession>A0A4V1G3Q1</accession>
<dbReference type="OrthoDB" id="9807767at2"/>
<dbReference type="InterPro" id="IPR003697">
    <property type="entry name" value="Maf-like"/>
</dbReference>
<evidence type="ECO:0000313" key="7">
    <source>
        <dbReference type="EMBL" id="QCT01974.1"/>
    </source>
</evidence>
<keyword evidence="8" id="KW-1185">Reference proteome</keyword>
<dbReference type="PANTHER" id="PTHR43213:SF5">
    <property type="entry name" value="BIFUNCTIONAL DTTP_UTP PYROPHOSPHATASE_METHYLTRANSFERASE PROTEIN-RELATED"/>
    <property type="match status" value="1"/>
</dbReference>
<comment type="similarity">
    <text evidence="6">Belongs to the Maf family. YhdE subfamily.</text>
</comment>
<evidence type="ECO:0000256" key="2">
    <source>
        <dbReference type="ARBA" id="ARBA00004496"/>
    </source>
</evidence>
<comment type="catalytic activity">
    <reaction evidence="6">
        <text>UTP + H2O = UMP + diphosphate + H(+)</text>
        <dbReference type="Rhea" id="RHEA:29395"/>
        <dbReference type="ChEBI" id="CHEBI:15377"/>
        <dbReference type="ChEBI" id="CHEBI:15378"/>
        <dbReference type="ChEBI" id="CHEBI:33019"/>
        <dbReference type="ChEBI" id="CHEBI:46398"/>
        <dbReference type="ChEBI" id="CHEBI:57865"/>
        <dbReference type="EC" id="3.6.1.9"/>
    </reaction>
</comment>